<feature type="region of interest" description="Disordered" evidence="2">
    <location>
        <begin position="208"/>
        <end position="247"/>
    </location>
</feature>
<evidence type="ECO:0008006" key="5">
    <source>
        <dbReference type="Google" id="ProtNLM"/>
    </source>
</evidence>
<dbReference type="Proteomes" id="UP000242180">
    <property type="component" value="Unassembled WGS sequence"/>
</dbReference>
<organism evidence="3 4">
    <name type="scientific">Syncephalastrum racemosum</name>
    <name type="common">Filamentous fungus</name>
    <dbReference type="NCBI Taxonomy" id="13706"/>
    <lineage>
        <taxon>Eukaryota</taxon>
        <taxon>Fungi</taxon>
        <taxon>Fungi incertae sedis</taxon>
        <taxon>Mucoromycota</taxon>
        <taxon>Mucoromycotina</taxon>
        <taxon>Mucoromycetes</taxon>
        <taxon>Mucorales</taxon>
        <taxon>Syncephalastraceae</taxon>
        <taxon>Syncephalastrum</taxon>
    </lineage>
</organism>
<accession>A0A1X2HLW9</accession>
<reference evidence="3 4" key="1">
    <citation type="submission" date="2016-07" db="EMBL/GenBank/DDBJ databases">
        <title>Pervasive Adenine N6-methylation of Active Genes in Fungi.</title>
        <authorList>
            <consortium name="DOE Joint Genome Institute"/>
            <person name="Mondo S.J."/>
            <person name="Dannebaum R.O."/>
            <person name="Kuo R.C."/>
            <person name="Labutti K."/>
            <person name="Haridas S."/>
            <person name="Kuo A."/>
            <person name="Salamov A."/>
            <person name="Ahrendt S.R."/>
            <person name="Lipzen A."/>
            <person name="Sullivan W."/>
            <person name="Andreopoulos W.B."/>
            <person name="Clum A."/>
            <person name="Lindquist E."/>
            <person name="Daum C."/>
            <person name="Ramamoorthy G.K."/>
            <person name="Gryganskyi A."/>
            <person name="Culley D."/>
            <person name="Magnuson J.K."/>
            <person name="James T.Y."/>
            <person name="O'Malley M.A."/>
            <person name="Stajich J.E."/>
            <person name="Spatafora J.W."/>
            <person name="Visel A."/>
            <person name="Grigoriev I.V."/>
        </authorList>
    </citation>
    <scope>NUCLEOTIDE SEQUENCE [LARGE SCALE GENOMIC DNA]</scope>
    <source>
        <strain evidence="3 4">NRRL 2496</strain>
    </source>
</reference>
<feature type="compositionally biased region" description="Polar residues" evidence="2">
    <location>
        <begin position="222"/>
        <end position="243"/>
    </location>
</feature>
<gene>
    <name evidence="3" type="ORF">BCR43DRAFT_521432</name>
</gene>
<dbReference type="OrthoDB" id="21471at2759"/>
<sequence length="290" mass="33161">MGVKISKVVDWDTFDPDEACASHYGYDHKVARKFIRQGRLAPLYKGLLSSPDSSSSVHNTPSEPERRPIFSEIEAIALKLSQRSRLTQFSLYDRTLECPICFLCYPVYINYTRCCDKPICTKCFLRFKRSPSNPLASPVCPFCVQPDFGVIYIPHPLADTYQAFVNRRNSLERTQDGRPRRKLALDDPDIVLVDQVRPDWEKTTVAVTPSARRRQERRSAEGSLSGSGTTRRTVVRPNSQQFSAPVRHVRASDSPYYISNYSERNWQSEEATVMDAIRMNVTQHQMTTAQ</sequence>
<evidence type="ECO:0000256" key="1">
    <source>
        <dbReference type="ARBA" id="ARBA00010402"/>
    </source>
</evidence>
<dbReference type="AlphaFoldDB" id="A0A1X2HLW9"/>
<dbReference type="OMA" id="YETECPI"/>
<proteinExistence type="inferred from homology"/>
<dbReference type="STRING" id="13706.A0A1X2HLW9"/>
<keyword evidence="4" id="KW-1185">Reference proteome</keyword>
<comment type="caution">
    <text evidence="3">The sequence shown here is derived from an EMBL/GenBank/DDBJ whole genome shotgun (WGS) entry which is preliminary data.</text>
</comment>
<evidence type="ECO:0000256" key="2">
    <source>
        <dbReference type="SAM" id="MobiDB-lite"/>
    </source>
</evidence>
<evidence type="ECO:0000313" key="3">
    <source>
        <dbReference type="EMBL" id="ORZ00390.1"/>
    </source>
</evidence>
<dbReference type="InParanoid" id="A0A1X2HLW9"/>
<dbReference type="GO" id="GO:0005737">
    <property type="term" value="C:cytoplasm"/>
    <property type="evidence" value="ECO:0007669"/>
    <property type="project" value="TreeGrafter"/>
</dbReference>
<dbReference type="PANTHER" id="PTHR31315">
    <property type="entry name" value="PROTEIN SIP5"/>
    <property type="match status" value="1"/>
</dbReference>
<protein>
    <recommendedName>
        <fullName evidence="5">RING-type domain-containing protein</fullName>
    </recommendedName>
</protein>
<name>A0A1X2HLW9_SYNRA</name>
<dbReference type="PANTHER" id="PTHR31315:SF1">
    <property type="entry name" value="PROTEIN SIP5"/>
    <property type="match status" value="1"/>
</dbReference>
<dbReference type="EMBL" id="MCGN01000002">
    <property type="protein sequence ID" value="ORZ00390.1"/>
    <property type="molecule type" value="Genomic_DNA"/>
</dbReference>
<dbReference type="InterPro" id="IPR039301">
    <property type="entry name" value="Sip5/DA2"/>
</dbReference>
<comment type="similarity">
    <text evidence="1">Belongs to the SIP5 family.</text>
</comment>
<evidence type="ECO:0000313" key="4">
    <source>
        <dbReference type="Proteomes" id="UP000242180"/>
    </source>
</evidence>